<evidence type="ECO:0008006" key="5">
    <source>
        <dbReference type="Google" id="ProtNLM"/>
    </source>
</evidence>
<dbReference type="EMBL" id="BRXW01000819">
    <property type="protein sequence ID" value="GMH77506.1"/>
    <property type="molecule type" value="Genomic_DNA"/>
</dbReference>
<organism evidence="3 4">
    <name type="scientific">Triparma laevis f. longispina</name>
    <dbReference type="NCBI Taxonomy" id="1714387"/>
    <lineage>
        <taxon>Eukaryota</taxon>
        <taxon>Sar</taxon>
        <taxon>Stramenopiles</taxon>
        <taxon>Ochrophyta</taxon>
        <taxon>Bolidophyceae</taxon>
        <taxon>Parmales</taxon>
        <taxon>Triparmaceae</taxon>
        <taxon>Triparma</taxon>
    </lineage>
</organism>
<feature type="domain" description="Creatinase N-terminal" evidence="2">
    <location>
        <begin position="105"/>
        <end position="238"/>
    </location>
</feature>
<evidence type="ECO:0000313" key="4">
    <source>
        <dbReference type="Proteomes" id="UP001165122"/>
    </source>
</evidence>
<dbReference type="Gene3D" id="3.90.230.10">
    <property type="entry name" value="Creatinase/methionine aminopeptidase superfamily"/>
    <property type="match status" value="1"/>
</dbReference>
<sequence length="487" mass="54307">MRKHRHNGMHLDERRQYSNPNIFIRRAFTRTLSTKLVHRIKPNLNIKNLSRVLNRGLATATPGPSLNSLFPKYGPDNLFDSSNAYLARNGEKGNHTFSDAEMSRRVAGLREIMVAQDLDAVVLTSLHNVKYYSDFLYCSFGRPYACVVTMDDLTTVSAGIDGGQPWRRTSGGDNVVFTDWNKENYWTTVDQLAKRANAKRIGVELDNLPYDRYQKFQQVFGDHTQLCDVGEATMKFRMKKSAEEISLIKNAAHVADVGGEACRSAIAIGVPEHEVALETTRAMVREIARLYSNAEVMDTWTWFQSGINTDGAHNPVTTKPIEAGDILSMNCFPMVSGYYVALERTMFMGEPSPEALRIWEANVKVHEAGLEAIKNGVGKTCGSIAKELNAIFAEEGLLQYRSFGYGHSFGVLSHYYGREAGLELREDIETVLEPGHVISMEPMVMIPHGMEGAGGYREHDILVIGEDGDVENITKFGYGPQHNIIGA</sequence>
<dbReference type="Gene3D" id="3.40.350.10">
    <property type="entry name" value="Creatinase/prolidase N-terminal domain"/>
    <property type="match status" value="1"/>
</dbReference>
<dbReference type="InterPro" id="IPR036005">
    <property type="entry name" value="Creatinase/aminopeptidase-like"/>
</dbReference>
<dbReference type="InterPro" id="IPR000994">
    <property type="entry name" value="Pept_M24"/>
</dbReference>
<dbReference type="SUPFAM" id="SSF53092">
    <property type="entry name" value="Creatinase/prolidase N-terminal domain"/>
    <property type="match status" value="1"/>
</dbReference>
<evidence type="ECO:0000259" key="2">
    <source>
        <dbReference type="Pfam" id="PF01321"/>
    </source>
</evidence>
<feature type="domain" description="Peptidase M24" evidence="1">
    <location>
        <begin position="247"/>
        <end position="464"/>
    </location>
</feature>
<dbReference type="InterPro" id="IPR000587">
    <property type="entry name" value="Creatinase_N"/>
</dbReference>
<protein>
    <recommendedName>
        <fullName evidence="5">Creatinase</fullName>
    </recommendedName>
</protein>
<dbReference type="SUPFAM" id="SSF55920">
    <property type="entry name" value="Creatinase/aminopeptidase"/>
    <property type="match status" value="1"/>
</dbReference>
<dbReference type="AlphaFoldDB" id="A0A9W7AVT5"/>
<dbReference type="InterPro" id="IPR029149">
    <property type="entry name" value="Creatin/AminoP/Spt16_N"/>
</dbReference>
<dbReference type="PANTHER" id="PTHR46112">
    <property type="entry name" value="AMINOPEPTIDASE"/>
    <property type="match status" value="1"/>
</dbReference>
<keyword evidence="4" id="KW-1185">Reference proteome</keyword>
<reference evidence="4" key="1">
    <citation type="journal article" date="2023" name="Commun. Biol.">
        <title>Genome analysis of Parmales, the sister group of diatoms, reveals the evolutionary specialization of diatoms from phago-mixotrophs to photoautotrophs.</title>
        <authorList>
            <person name="Ban H."/>
            <person name="Sato S."/>
            <person name="Yoshikawa S."/>
            <person name="Yamada K."/>
            <person name="Nakamura Y."/>
            <person name="Ichinomiya M."/>
            <person name="Sato N."/>
            <person name="Blanc-Mathieu R."/>
            <person name="Endo H."/>
            <person name="Kuwata A."/>
            <person name="Ogata H."/>
        </authorList>
    </citation>
    <scope>NUCLEOTIDE SEQUENCE [LARGE SCALE GENOMIC DNA]</scope>
    <source>
        <strain evidence="4">NIES 3700</strain>
    </source>
</reference>
<accession>A0A9W7AVT5</accession>
<evidence type="ECO:0000313" key="3">
    <source>
        <dbReference type="EMBL" id="GMH77506.1"/>
    </source>
</evidence>
<gene>
    <name evidence="3" type="ORF">TrLO_g11785</name>
</gene>
<evidence type="ECO:0000259" key="1">
    <source>
        <dbReference type="Pfam" id="PF00557"/>
    </source>
</evidence>
<name>A0A9W7AVT5_9STRA</name>
<comment type="caution">
    <text evidence="3">The sequence shown here is derived from an EMBL/GenBank/DDBJ whole genome shotgun (WGS) entry which is preliminary data.</text>
</comment>
<dbReference type="PANTHER" id="PTHR46112:SF2">
    <property type="entry name" value="XAA-PRO AMINOPEPTIDASE P-RELATED"/>
    <property type="match status" value="1"/>
</dbReference>
<dbReference type="InterPro" id="IPR050659">
    <property type="entry name" value="Peptidase_M24B"/>
</dbReference>
<proteinExistence type="predicted"/>
<dbReference type="Proteomes" id="UP001165122">
    <property type="component" value="Unassembled WGS sequence"/>
</dbReference>
<dbReference type="Pfam" id="PF00557">
    <property type="entry name" value="Peptidase_M24"/>
    <property type="match status" value="1"/>
</dbReference>
<dbReference type="OrthoDB" id="4215474at2759"/>
<dbReference type="Pfam" id="PF01321">
    <property type="entry name" value="Creatinase_N"/>
    <property type="match status" value="1"/>
</dbReference>